<protein>
    <submittedName>
        <fullName evidence="2">Uncharacterized protein</fullName>
    </submittedName>
</protein>
<comment type="caution">
    <text evidence="2">The sequence shown here is derived from an EMBL/GenBank/DDBJ whole genome shotgun (WGS) entry which is preliminary data.</text>
</comment>
<dbReference type="AlphaFoldDB" id="A0AAV6TIQ4"/>
<gene>
    <name evidence="2" type="ORF">JTE90_013062</name>
</gene>
<evidence type="ECO:0000256" key="1">
    <source>
        <dbReference type="SAM" id="Phobius"/>
    </source>
</evidence>
<dbReference type="EMBL" id="JAFNEN010003745">
    <property type="protein sequence ID" value="KAG8171629.1"/>
    <property type="molecule type" value="Genomic_DNA"/>
</dbReference>
<feature type="transmembrane region" description="Helical" evidence="1">
    <location>
        <begin position="113"/>
        <end position="137"/>
    </location>
</feature>
<keyword evidence="3" id="KW-1185">Reference proteome</keyword>
<organism evidence="2 3">
    <name type="scientific">Oedothorax gibbosus</name>
    <dbReference type="NCBI Taxonomy" id="931172"/>
    <lineage>
        <taxon>Eukaryota</taxon>
        <taxon>Metazoa</taxon>
        <taxon>Ecdysozoa</taxon>
        <taxon>Arthropoda</taxon>
        <taxon>Chelicerata</taxon>
        <taxon>Arachnida</taxon>
        <taxon>Araneae</taxon>
        <taxon>Araneomorphae</taxon>
        <taxon>Entelegynae</taxon>
        <taxon>Araneoidea</taxon>
        <taxon>Linyphiidae</taxon>
        <taxon>Erigoninae</taxon>
        <taxon>Oedothorax</taxon>
    </lineage>
</organism>
<feature type="transmembrane region" description="Helical" evidence="1">
    <location>
        <begin position="43"/>
        <end position="65"/>
    </location>
</feature>
<evidence type="ECO:0000313" key="2">
    <source>
        <dbReference type="EMBL" id="KAG8171629.1"/>
    </source>
</evidence>
<evidence type="ECO:0000313" key="3">
    <source>
        <dbReference type="Proteomes" id="UP000827092"/>
    </source>
</evidence>
<feature type="transmembrane region" description="Helical" evidence="1">
    <location>
        <begin position="72"/>
        <end position="93"/>
    </location>
</feature>
<keyword evidence="1" id="KW-0812">Transmembrane</keyword>
<reference evidence="2 3" key="1">
    <citation type="journal article" date="2022" name="Nat. Ecol. Evol.">
        <title>A masculinizing supergene underlies an exaggerated male reproductive morph in a spider.</title>
        <authorList>
            <person name="Hendrickx F."/>
            <person name="De Corte Z."/>
            <person name="Sonet G."/>
            <person name="Van Belleghem S.M."/>
            <person name="Kostlbacher S."/>
            <person name="Vangestel C."/>
        </authorList>
    </citation>
    <scope>NUCLEOTIDE SEQUENCE [LARGE SCALE GENOMIC DNA]</scope>
    <source>
        <strain evidence="2">W744_W776</strain>
    </source>
</reference>
<dbReference type="Proteomes" id="UP000827092">
    <property type="component" value="Unassembled WGS sequence"/>
</dbReference>
<keyword evidence="1" id="KW-1133">Transmembrane helix</keyword>
<proteinExistence type="predicted"/>
<sequence length="154" mass="16260">MKSVNLYIFLLINCSTRRALPGLARWGLAGWGLFLGFGGGPVWPLLAVVVVWWFVLVAGGALAFGGARIFRILLTFGFFLLTHLNTGVSSWMAGGGAGLWCLCPGAGVLRWGLLLVLSPSPGVGCLFASLVVGAQLLGWDRGCHRVLILGLVPP</sequence>
<name>A0AAV6TIQ4_9ARAC</name>
<keyword evidence="1" id="KW-0472">Membrane</keyword>
<accession>A0AAV6TIQ4</accession>